<evidence type="ECO:0000313" key="6">
    <source>
        <dbReference type="EMBL" id="VFQ68194.1"/>
    </source>
</evidence>
<dbReference type="PANTHER" id="PTHR31182:SF23">
    <property type="entry name" value="SPLICING FACTOR 3A SUBUNIT"/>
    <property type="match status" value="1"/>
</dbReference>
<keyword evidence="1" id="KW-1015">Disulfide bond</keyword>
<keyword evidence="7" id="KW-1185">Reference proteome</keyword>
<feature type="compositionally biased region" description="Basic residues" evidence="3">
    <location>
        <begin position="640"/>
        <end position="652"/>
    </location>
</feature>
<dbReference type="Gene3D" id="2.60.40.420">
    <property type="entry name" value="Cupredoxins - blue copper proteins"/>
    <property type="match status" value="1"/>
</dbReference>
<dbReference type="Pfam" id="PF10358">
    <property type="entry name" value="NT-C2"/>
    <property type="match status" value="1"/>
</dbReference>
<organism evidence="6 7">
    <name type="scientific">Cuscuta campestris</name>
    <dbReference type="NCBI Taxonomy" id="132261"/>
    <lineage>
        <taxon>Eukaryota</taxon>
        <taxon>Viridiplantae</taxon>
        <taxon>Streptophyta</taxon>
        <taxon>Embryophyta</taxon>
        <taxon>Tracheophyta</taxon>
        <taxon>Spermatophyta</taxon>
        <taxon>Magnoliopsida</taxon>
        <taxon>eudicotyledons</taxon>
        <taxon>Gunneridae</taxon>
        <taxon>Pentapetalae</taxon>
        <taxon>asterids</taxon>
        <taxon>lamiids</taxon>
        <taxon>Solanales</taxon>
        <taxon>Convolvulaceae</taxon>
        <taxon>Cuscuteae</taxon>
        <taxon>Cuscuta</taxon>
        <taxon>Cuscuta subgen. Grammica</taxon>
        <taxon>Cuscuta sect. Cleistogrammica</taxon>
    </lineage>
</organism>
<gene>
    <name evidence="6" type="ORF">CCAM_LOCUS9970</name>
</gene>
<feature type="region of interest" description="Disordered" evidence="3">
    <location>
        <begin position="325"/>
        <end position="379"/>
    </location>
</feature>
<feature type="domain" description="C2 NT-type" evidence="5">
    <location>
        <begin position="12"/>
        <end position="184"/>
    </location>
</feature>
<feature type="compositionally biased region" description="Acidic residues" evidence="3">
    <location>
        <begin position="230"/>
        <end position="253"/>
    </location>
</feature>
<evidence type="ECO:0000259" key="5">
    <source>
        <dbReference type="PROSITE" id="PS51840"/>
    </source>
</evidence>
<dbReference type="FunFam" id="2.60.40.420:FF:000034">
    <property type="entry name" value="Cupredoxin superfamily protein"/>
    <property type="match status" value="1"/>
</dbReference>
<dbReference type="InterPro" id="IPR008972">
    <property type="entry name" value="Cupredoxin"/>
</dbReference>
<dbReference type="PANTHER" id="PTHR31182">
    <property type="entry name" value="C2 NT-TYPE DOMAIN-CONTAINING PROTEIN"/>
    <property type="match status" value="1"/>
</dbReference>
<feature type="region of interest" description="Disordered" evidence="3">
    <location>
        <begin position="639"/>
        <end position="664"/>
    </location>
</feature>
<evidence type="ECO:0000313" key="7">
    <source>
        <dbReference type="Proteomes" id="UP000595140"/>
    </source>
</evidence>
<evidence type="ECO:0000259" key="4">
    <source>
        <dbReference type="PROSITE" id="PS51485"/>
    </source>
</evidence>
<dbReference type="PROSITE" id="PS51485">
    <property type="entry name" value="PHYTOCYANIN"/>
    <property type="match status" value="1"/>
</dbReference>
<dbReference type="AlphaFoldDB" id="A0A484KW38"/>
<dbReference type="InterPro" id="IPR003245">
    <property type="entry name" value="Phytocyanin_dom"/>
</dbReference>
<dbReference type="SUPFAM" id="SSF49503">
    <property type="entry name" value="Cupredoxins"/>
    <property type="match status" value="1"/>
</dbReference>
<evidence type="ECO:0000256" key="3">
    <source>
        <dbReference type="SAM" id="MobiDB-lite"/>
    </source>
</evidence>
<dbReference type="PROSITE" id="PS51840">
    <property type="entry name" value="C2_NT"/>
    <property type="match status" value="1"/>
</dbReference>
<dbReference type="EMBL" id="OOIL02000669">
    <property type="protein sequence ID" value="VFQ68194.1"/>
    <property type="molecule type" value="Genomic_DNA"/>
</dbReference>
<feature type="domain" description="Phytocyanin" evidence="4">
    <location>
        <begin position="751"/>
        <end position="854"/>
    </location>
</feature>
<name>A0A484KW38_9ASTE</name>
<feature type="region of interest" description="Disordered" evidence="3">
    <location>
        <begin position="209"/>
        <end position="256"/>
    </location>
</feature>
<dbReference type="InterPro" id="IPR019448">
    <property type="entry name" value="NT-C2"/>
</dbReference>
<dbReference type="OrthoDB" id="733571at2759"/>
<accession>A0A484KW38</accession>
<reference evidence="6 7" key="1">
    <citation type="submission" date="2018-04" db="EMBL/GenBank/DDBJ databases">
        <authorList>
            <person name="Vogel A."/>
        </authorList>
    </citation>
    <scope>NUCLEOTIDE SEQUENCE [LARGE SCALE GENOMIC DNA]</scope>
</reference>
<dbReference type="GO" id="GO:0009055">
    <property type="term" value="F:electron transfer activity"/>
    <property type="evidence" value="ECO:0007669"/>
    <property type="project" value="InterPro"/>
</dbReference>
<dbReference type="Pfam" id="PF02298">
    <property type="entry name" value="Cu_bind_like"/>
    <property type="match status" value="1"/>
</dbReference>
<proteinExistence type="predicted"/>
<keyword evidence="2" id="KW-0325">Glycoprotein</keyword>
<evidence type="ECO:0008006" key="8">
    <source>
        <dbReference type="Google" id="ProtNLM"/>
    </source>
</evidence>
<dbReference type="Proteomes" id="UP000595140">
    <property type="component" value="Unassembled WGS sequence"/>
</dbReference>
<feature type="compositionally biased region" description="Basic and acidic residues" evidence="3">
    <location>
        <begin position="330"/>
        <end position="342"/>
    </location>
</feature>
<sequence length="870" mass="97928">MVVKMMKWRSPWPPPLPSSKKLEAKIGVLCINGLLGADLSSQGFDRDFGSLGVEIRWKGAAAEKGKMMKRLRRGGMRRDFTKEGIFVSGSGAVVWDEQFMCECNFSPAKDDNFLPWDVSFSLFNVVLSKGNTKKASSLATGSLNLSDYVIAAKEKDVQISIPLAMSHSHSPNTPLLSLCLSLSLAEMRNDDSPSRVGVGKVGIFKAFSPRRGSKSEDEGSNGKSSIQSSEDTECNYVEDADSEGEGGMEEGQDGEGNYEILGCAKSHCVRESEDDRVYYSHPKPDVGCPVYVEDTNDTMLDNKSIEQRSKRGILLPWGKRKFSFRSSPKRKGEPLLKKHYGEEGGDDIDFDRRQLSSSDESSYGWRSEDSTTRSRSSVSEFGEDNFEVGSWEVKEVISRDGEMKLRTQMFFASIDQRSERAAGEGACTSLVVAVANWFHSNPNQMPIKSQLDTLIHEGSMEWRNMCEDETYRERFPDKHFDLDTVLRADVTQPLAVVPHKSFVGFFLLEEQKQEEEEEDEDEEGGFDEFLRGAMSFVNIWDEISQGSDDGVYIVSWNDHFFVLKVERDAYYIVDTLGERLYEGCDRAFILKFDKDTSIVSRGGDKEEERVWRGKEACKEYIKSFLAGIPVRELQVEVKTKKTKKEKQKKKKRKEEEEEEEGHVMGSMMSLVHQRLQIEFHYTQQHVPQLDEDDRNLIFRPVIFQSGYENIIKHTNQTGNKHCMGRQTCKLVAVAAVAALLISAVHRPSHGAEHKVGDETGWTIPPYGDLYSDWSSSRTFRAGDTLLFDFDPGFYDVMQVSRTEYDDCTTDQPFVAFSDEAPVAVPLMESGVFYYVCSVLNYCSLGQKLNVSVEPAATPLPPSPVPLPANG</sequence>
<evidence type="ECO:0000256" key="1">
    <source>
        <dbReference type="ARBA" id="ARBA00023157"/>
    </source>
</evidence>
<evidence type="ECO:0000256" key="2">
    <source>
        <dbReference type="ARBA" id="ARBA00023180"/>
    </source>
</evidence>
<protein>
    <recommendedName>
        <fullName evidence="8">Phytocyanin domain-containing protein</fullName>
    </recommendedName>
</protein>